<dbReference type="OrthoDB" id="10021397at2759"/>
<sequence>MEKQSYDDTSQFPTPSQQEKMRVASGGEDGRMDKAEEQEPAMERQDYITGFRLALLLSALTSAALLVLIDTSIVAPAIPRITSQFHSLSDVAWYGSAYQLTSASFQPLTGKLYTYFNTKKTFITLLGIFMVSSLICALASSSKMLIVARALAGIGASGIQNGALTIITRCFPPMKQAPMTAILLAIAQLGLVLGPLIGGALTEYVSWRWCFYINLPIGGAITLVLLFVTIPEPKVTNDPLPTLHIIREKLDLIGFSIFAPAIIQLLLALDYGGNQYPWNSSTVIGLFCGSGAMFILFLGWEYRTGRVAMFPLQMVSQGIVLFSCLFMFFLGGMNACATYYLPLYFQGVKGVSAMISGVSTLPSIISQLILVIFSGFLVRKVGYYLPFSIGSGGLLSLGNGLLSLLSSSTPTRTWIGYQILIGAGRGLGTQAPLLAVQNILPKAETSIALSLLFFSQTLGQVIFLTLGQVIFINSLKSGLAVYAPSVDSGAVVAAGAGAIRSAVSKDKLAGVLMAYSQGIDHVFYLSAGIGVGCFCVAWGMGWKDIRERQPTGDEERCR</sequence>
<dbReference type="EMBL" id="JXNT01000012">
    <property type="protein sequence ID" value="ODM16320.1"/>
    <property type="molecule type" value="Genomic_DNA"/>
</dbReference>
<feature type="transmembrane region" description="Helical" evidence="7">
    <location>
        <begin position="146"/>
        <end position="167"/>
    </location>
</feature>
<keyword evidence="5 7" id="KW-0472">Membrane</keyword>
<name>A0A1E3B5S7_ASPCR</name>
<evidence type="ECO:0000256" key="2">
    <source>
        <dbReference type="ARBA" id="ARBA00007520"/>
    </source>
</evidence>
<feature type="transmembrane region" description="Helical" evidence="7">
    <location>
        <begin position="353"/>
        <end position="377"/>
    </location>
</feature>
<feature type="transmembrane region" description="Helical" evidence="7">
    <location>
        <begin position="121"/>
        <end position="139"/>
    </location>
</feature>
<gene>
    <name evidence="9" type="ORF">SI65_08320</name>
</gene>
<evidence type="ECO:0000256" key="1">
    <source>
        <dbReference type="ARBA" id="ARBA00004141"/>
    </source>
</evidence>
<feature type="transmembrane region" description="Helical" evidence="7">
    <location>
        <begin position="53"/>
        <end position="78"/>
    </location>
</feature>
<feature type="transmembrane region" description="Helical" evidence="7">
    <location>
        <begin position="281"/>
        <end position="300"/>
    </location>
</feature>
<evidence type="ECO:0000256" key="4">
    <source>
        <dbReference type="ARBA" id="ARBA00022989"/>
    </source>
</evidence>
<comment type="subcellular location">
    <subcellularLocation>
        <location evidence="1">Membrane</location>
        <topology evidence="1">Multi-pass membrane protein</topology>
    </subcellularLocation>
</comment>
<dbReference type="FunFam" id="1.20.1250.20:FF:000196">
    <property type="entry name" value="MFS toxin efflux pump (AflT)"/>
    <property type="match status" value="1"/>
</dbReference>
<proteinExistence type="inferred from homology"/>
<dbReference type="CDD" id="cd17502">
    <property type="entry name" value="MFS_Azr1_MDR_like"/>
    <property type="match status" value="1"/>
</dbReference>
<dbReference type="GO" id="GO:0005886">
    <property type="term" value="C:plasma membrane"/>
    <property type="evidence" value="ECO:0007669"/>
    <property type="project" value="TreeGrafter"/>
</dbReference>
<accession>A0A1E3B5S7</accession>
<feature type="domain" description="Major facilitator superfamily (MFS) profile" evidence="8">
    <location>
        <begin position="56"/>
        <end position="507"/>
    </location>
</feature>
<dbReference type="InterPro" id="IPR036259">
    <property type="entry name" value="MFS_trans_sf"/>
</dbReference>
<keyword evidence="10" id="KW-1185">Reference proteome</keyword>
<dbReference type="InterPro" id="IPR011701">
    <property type="entry name" value="MFS"/>
</dbReference>
<feature type="compositionally biased region" description="Basic and acidic residues" evidence="6">
    <location>
        <begin position="28"/>
        <end position="39"/>
    </location>
</feature>
<dbReference type="AlphaFoldDB" id="A0A1E3B5S7"/>
<dbReference type="Proteomes" id="UP000094569">
    <property type="component" value="Unassembled WGS sequence"/>
</dbReference>
<evidence type="ECO:0000313" key="9">
    <source>
        <dbReference type="EMBL" id="ODM16320.1"/>
    </source>
</evidence>
<comment type="similarity">
    <text evidence="2">Belongs to the major facilitator superfamily. TCR/Tet family.</text>
</comment>
<feature type="region of interest" description="Disordered" evidence="6">
    <location>
        <begin position="1"/>
        <end position="39"/>
    </location>
</feature>
<organism evidence="9 10">
    <name type="scientific">Aspergillus cristatus</name>
    <name type="common">Chinese Fuzhuan brick tea-fermentation fungus</name>
    <name type="synonym">Eurotium cristatum</name>
    <dbReference type="NCBI Taxonomy" id="573508"/>
    <lineage>
        <taxon>Eukaryota</taxon>
        <taxon>Fungi</taxon>
        <taxon>Dikarya</taxon>
        <taxon>Ascomycota</taxon>
        <taxon>Pezizomycotina</taxon>
        <taxon>Eurotiomycetes</taxon>
        <taxon>Eurotiomycetidae</taxon>
        <taxon>Eurotiales</taxon>
        <taxon>Aspergillaceae</taxon>
        <taxon>Aspergillus</taxon>
        <taxon>Aspergillus subgen. Aspergillus</taxon>
    </lineage>
</organism>
<feature type="transmembrane region" description="Helical" evidence="7">
    <location>
        <begin position="414"/>
        <end position="435"/>
    </location>
</feature>
<keyword evidence="4 7" id="KW-1133">Transmembrane helix</keyword>
<evidence type="ECO:0000256" key="3">
    <source>
        <dbReference type="ARBA" id="ARBA00022692"/>
    </source>
</evidence>
<evidence type="ECO:0000259" key="8">
    <source>
        <dbReference type="PROSITE" id="PS50850"/>
    </source>
</evidence>
<evidence type="ECO:0000313" key="10">
    <source>
        <dbReference type="Proteomes" id="UP000094569"/>
    </source>
</evidence>
<dbReference type="Pfam" id="PF07690">
    <property type="entry name" value="MFS_1"/>
    <property type="match status" value="1"/>
</dbReference>
<feature type="transmembrane region" description="Helical" evidence="7">
    <location>
        <begin position="320"/>
        <end position="341"/>
    </location>
</feature>
<dbReference type="PANTHER" id="PTHR23501:SF193">
    <property type="entry name" value="MULTIDRUG TRANSPORTER, PUTATIVE (AFU_ORTHOLOGUE AFUA_8G00940)-RELATED"/>
    <property type="match status" value="1"/>
</dbReference>
<dbReference type="PANTHER" id="PTHR23501">
    <property type="entry name" value="MAJOR FACILITATOR SUPERFAMILY"/>
    <property type="match status" value="1"/>
</dbReference>
<reference evidence="9 10" key="1">
    <citation type="journal article" date="2016" name="BMC Genomics">
        <title>Comparative genomic and transcriptomic analyses of the Fuzhuan brick tea-fermentation fungus Aspergillus cristatus.</title>
        <authorList>
            <person name="Ge Y."/>
            <person name="Wang Y."/>
            <person name="Liu Y."/>
            <person name="Tan Y."/>
            <person name="Ren X."/>
            <person name="Zhang X."/>
            <person name="Hyde K.D."/>
            <person name="Liu Y."/>
            <person name="Liu Z."/>
        </authorList>
    </citation>
    <scope>NUCLEOTIDE SEQUENCE [LARGE SCALE GENOMIC DNA]</scope>
    <source>
        <strain evidence="9 10">GZAAS20.1005</strain>
    </source>
</reference>
<dbReference type="Gene3D" id="1.20.1720.10">
    <property type="entry name" value="Multidrug resistance protein D"/>
    <property type="match status" value="1"/>
</dbReference>
<dbReference type="Gene3D" id="1.20.1250.20">
    <property type="entry name" value="MFS general substrate transporter like domains"/>
    <property type="match status" value="1"/>
</dbReference>
<dbReference type="GO" id="GO:0022857">
    <property type="term" value="F:transmembrane transporter activity"/>
    <property type="evidence" value="ECO:0007669"/>
    <property type="project" value="InterPro"/>
</dbReference>
<comment type="caution">
    <text evidence="9">The sequence shown here is derived from an EMBL/GenBank/DDBJ whole genome shotgun (WGS) entry which is preliminary data.</text>
</comment>
<feature type="compositionally biased region" description="Polar residues" evidence="6">
    <location>
        <begin position="7"/>
        <end position="18"/>
    </location>
</feature>
<feature type="transmembrane region" description="Helical" evidence="7">
    <location>
        <begin position="447"/>
        <end position="472"/>
    </location>
</feature>
<feature type="transmembrane region" description="Helical" evidence="7">
    <location>
        <begin position="522"/>
        <end position="540"/>
    </location>
</feature>
<evidence type="ECO:0000256" key="7">
    <source>
        <dbReference type="SAM" id="Phobius"/>
    </source>
</evidence>
<feature type="transmembrane region" description="Helical" evidence="7">
    <location>
        <begin position="383"/>
        <end position="402"/>
    </location>
</feature>
<feature type="transmembrane region" description="Helical" evidence="7">
    <location>
        <begin position="209"/>
        <end position="230"/>
    </location>
</feature>
<keyword evidence="3 7" id="KW-0812">Transmembrane</keyword>
<evidence type="ECO:0000256" key="5">
    <source>
        <dbReference type="ARBA" id="ARBA00023136"/>
    </source>
</evidence>
<feature type="transmembrane region" description="Helical" evidence="7">
    <location>
        <begin position="179"/>
        <end position="197"/>
    </location>
</feature>
<protein>
    <recommendedName>
        <fullName evidence="8">Major facilitator superfamily (MFS) profile domain-containing protein</fullName>
    </recommendedName>
</protein>
<evidence type="ECO:0000256" key="6">
    <source>
        <dbReference type="SAM" id="MobiDB-lite"/>
    </source>
</evidence>
<dbReference type="SUPFAM" id="SSF103473">
    <property type="entry name" value="MFS general substrate transporter"/>
    <property type="match status" value="1"/>
</dbReference>
<dbReference type="PROSITE" id="PS50850">
    <property type="entry name" value="MFS"/>
    <property type="match status" value="1"/>
</dbReference>
<dbReference type="InterPro" id="IPR020846">
    <property type="entry name" value="MFS_dom"/>
</dbReference>
<dbReference type="VEuPathDB" id="FungiDB:SI65_08320"/>